<dbReference type="Gene3D" id="3.40.50.300">
    <property type="entry name" value="P-loop containing nucleotide triphosphate hydrolases"/>
    <property type="match status" value="1"/>
</dbReference>
<evidence type="ECO:0000313" key="5">
    <source>
        <dbReference type="EMBL" id="GAA4678365.1"/>
    </source>
</evidence>
<evidence type="ECO:0000256" key="2">
    <source>
        <dbReference type="ARBA" id="ARBA00022741"/>
    </source>
</evidence>
<dbReference type="InterPro" id="IPR015854">
    <property type="entry name" value="ABC_transpr_LolD-like"/>
</dbReference>
<dbReference type="PROSITE" id="PS50893">
    <property type="entry name" value="ABC_TRANSPORTER_2"/>
    <property type="match status" value="1"/>
</dbReference>
<dbReference type="SMART" id="SM00382">
    <property type="entry name" value="AAA"/>
    <property type="match status" value="1"/>
</dbReference>
<keyword evidence="2" id="KW-0547">Nucleotide-binding</keyword>
<dbReference type="InterPro" id="IPR027417">
    <property type="entry name" value="P-loop_NTPase"/>
</dbReference>
<comment type="caution">
    <text evidence="5">The sequence shown here is derived from an EMBL/GenBank/DDBJ whole genome shotgun (WGS) entry which is preliminary data.</text>
</comment>
<keyword evidence="6" id="KW-1185">Reference proteome</keyword>
<evidence type="ECO:0000313" key="6">
    <source>
        <dbReference type="Proteomes" id="UP001501295"/>
    </source>
</evidence>
<feature type="domain" description="ABC transporter" evidence="4">
    <location>
        <begin position="37"/>
        <end position="257"/>
    </location>
</feature>
<dbReference type="GO" id="GO:0005524">
    <property type="term" value="F:ATP binding"/>
    <property type="evidence" value="ECO:0007669"/>
    <property type="project" value="UniProtKB-KW"/>
</dbReference>
<accession>A0ABP8W3Z7</accession>
<proteinExistence type="predicted"/>
<keyword evidence="3 5" id="KW-0067">ATP-binding</keyword>
<sequence>MTSTATAPTRTASLVSSRSSTPFVVDLAAPWAPVIAFSLQRVTKTYRQGRHSLRALKRVDLEIAPGESVALHGPAGSGKSTLLHLLAGLERPTSGAIALGTHDLTGAGDRTLSLIRTLEVGFVFSRVGLISTLTAAENVVATPTMADVPPADRRRSALAALESVGLADQADRLAAELSESQRQRVALARALVNEPTVLLVDEPGATLDSSARAEFLDLLDGVRRDRGLTLVVATDDASVAAHCSRRLALKNGRVAEAR</sequence>
<protein>
    <submittedName>
        <fullName evidence="5">ABC transporter ATP-binding protein</fullName>
    </submittedName>
</protein>
<evidence type="ECO:0000256" key="1">
    <source>
        <dbReference type="ARBA" id="ARBA00022448"/>
    </source>
</evidence>
<dbReference type="RefSeq" id="WP_345376136.1">
    <property type="nucleotide sequence ID" value="NZ_BAABLM010000005.1"/>
</dbReference>
<reference evidence="6" key="1">
    <citation type="journal article" date="2019" name="Int. J. Syst. Evol. Microbiol.">
        <title>The Global Catalogue of Microorganisms (GCM) 10K type strain sequencing project: providing services to taxonomists for standard genome sequencing and annotation.</title>
        <authorList>
            <consortium name="The Broad Institute Genomics Platform"/>
            <consortium name="The Broad Institute Genome Sequencing Center for Infectious Disease"/>
            <person name="Wu L."/>
            <person name="Ma J."/>
        </authorList>
    </citation>
    <scope>NUCLEOTIDE SEQUENCE [LARGE SCALE GENOMIC DNA]</scope>
    <source>
        <strain evidence="6">JCM 18956</strain>
    </source>
</reference>
<organism evidence="5 6">
    <name type="scientific">Frondihabitans cladoniiphilus</name>
    <dbReference type="NCBI Taxonomy" id="715785"/>
    <lineage>
        <taxon>Bacteria</taxon>
        <taxon>Bacillati</taxon>
        <taxon>Actinomycetota</taxon>
        <taxon>Actinomycetes</taxon>
        <taxon>Micrococcales</taxon>
        <taxon>Microbacteriaceae</taxon>
        <taxon>Frondihabitans</taxon>
    </lineage>
</organism>
<dbReference type="EMBL" id="BAABLM010000005">
    <property type="protein sequence ID" value="GAA4678365.1"/>
    <property type="molecule type" value="Genomic_DNA"/>
</dbReference>
<dbReference type="CDD" id="cd03255">
    <property type="entry name" value="ABC_MJ0796_LolCDE_FtsE"/>
    <property type="match status" value="1"/>
</dbReference>
<dbReference type="Pfam" id="PF00005">
    <property type="entry name" value="ABC_tran"/>
    <property type="match status" value="1"/>
</dbReference>
<dbReference type="InterPro" id="IPR003593">
    <property type="entry name" value="AAA+_ATPase"/>
</dbReference>
<dbReference type="InterPro" id="IPR017911">
    <property type="entry name" value="MacB-like_ATP-bd"/>
</dbReference>
<evidence type="ECO:0000256" key="3">
    <source>
        <dbReference type="ARBA" id="ARBA00022840"/>
    </source>
</evidence>
<name>A0ABP8W3Z7_9MICO</name>
<dbReference type="InterPro" id="IPR003439">
    <property type="entry name" value="ABC_transporter-like_ATP-bd"/>
</dbReference>
<dbReference type="Proteomes" id="UP001501295">
    <property type="component" value="Unassembled WGS sequence"/>
</dbReference>
<evidence type="ECO:0000259" key="4">
    <source>
        <dbReference type="PROSITE" id="PS50893"/>
    </source>
</evidence>
<dbReference type="PANTHER" id="PTHR24220">
    <property type="entry name" value="IMPORT ATP-BINDING PROTEIN"/>
    <property type="match status" value="1"/>
</dbReference>
<gene>
    <name evidence="5" type="ORF">GCM10025780_24040</name>
</gene>
<dbReference type="SUPFAM" id="SSF52540">
    <property type="entry name" value="P-loop containing nucleoside triphosphate hydrolases"/>
    <property type="match status" value="1"/>
</dbReference>
<keyword evidence="1" id="KW-0813">Transport</keyword>